<dbReference type="Pfam" id="PF01390">
    <property type="entry name" value="SEA"/>
    <property type="match status" value="1"/>
</dbReference>
<keyword evidence="2 11" id="KW-0645">Protease</keyword>
<dbReference type="InterPro" id="IPR001254">
    <property type="entry name" value="Trypsin_dom"/>
</dbReference>
<keyword evidence="8 12" id="KW-0472">Membrane</keyword>
<feature type="domain" description="Peptidase S1" evidence="15">
    <location>
        <begin position="541"/>
        <end position="775"/>
    </location>
</feature>
<dbReference type="PROSITE" id="PS01180">
    <property type="entry name" value="CUB"/>
    <property type="match status" value="1"/>
</dbReference>
<dbReference type="PROSITE" id="PS50024">
    <property type="entry name" value="SEA"/>
    <property type="match status" value="1"/>
</dbReference>
<dbReference type="FunFam" id="2.40.10.10:FF:000003">
    <property type="entry name" value="Transmembrane serine protease 3"/>
    <property type="match status" value="1"/>
</dbReference>
<dbReference type="SMART" id="SM00192">
    <property type="entry name" value="LDLa"/>
    <property type="match status" value="3"/>
</dbReference>
<keyword evidence="7 12" id="KW-1133">Transmembrane helix</keyword>
<dbReference type="InterPro" id="IPR009003">
    <property type="entry name" value="Peptidase_S1_PA"/>
</dbReference>
<dbReference type="SUPFAM" id="SSF57424">
    <property type="entry name" value="LDL receptor-like module"/>
    <property type="match status" value="3"/>
</dbReference>
<dbReference type="GO" id="GO:0016020">
    <property type="term" value="C:membrane"/>
    <property type="evidence" value="ECO:0007669"/>
    <property type="project" value="UniProtKB-SubCell"/>
</dbReference>
<dbReference type="Gene3D" id="2.60.120.290">
    <property type="entry name" value="Spermadhesin, CUB domain"/>
    <property type="match status" value="1"/>
</dbReference>
<gene>
    <name evidence="17" type="primary">LOC116944200</name>
</gene>
<dbReference type="Pfam" id="PF00089">
    <property type="entry name" value="Trypsin"/>
    <property type="match status" value="1"/>
</dbReference>
<keyword evidence="16" id="KW-1185">Reference proteome</keyword>
<evidence type="ECO:0000256" key="1">
    <source>
        <dbReference type="ARBA" id="ARBA00004606"/>
    </source>
</evidence>
<dbReference type="InterPro" id="IPR002172">
    <property type="entry name" value="LDrepeatLR_classA_rpt"/>
</dbReference>
<reference evidence="17" key="1">
    <citation type="submission" date="2025-08" db="UniProtKB">
        <authorList>
            <consortium name="RefSeq"/>
        </authorList>
    </citation>
    <scope>IDENTIFICATION</scope>
    <source>
        <tissue evidence="17">Sperm</tissue>
    </source>
</reference>
<evidence type="ECO:0000256" key="11">
    <source>
        <dbReference type="RuleBase" id="RU363034"/>
    </source>
</evidence>
<dbReference type="PROSITE" id="PS00134">
    <property type="entry name" value="TRYPSIN_HIS"/>
    <property type="match status" value="1"/>
</dbReference>
<feature type="domain" description="CUB" evidence="13">
    <location>
        <begin position="297"/>
        <end position="414"/>
    </location>
</feature>
<dbReference type="SUPFAM" id="SSF50494">
    <property type="entry name" value="Trypsin-like serine proteases"/>
    <property type="match status" value="1"/>
</dbReference>
<keyword evidence="4 11" id="KW-0378">Hydrolase</keyword>
<accession>A0AAJ7TBK9</accession>
<dbReference type="PRINTS" id="PR00722">
    <property type="entry name" value="CHYMOTRYPSIN"/>
</dbReference>
<feature type="domain" description="SEA" evidence="14">
    <location>
        <begin position="55"/>
        <end position="172"/>
    </location>
</feature>
<protein>
    <submittedName>
        <fullName evidence="17">Transmembrane protease serine 6-like isoform X2</fullName>
    </submittedName>
</protein>
<evidence type="ECO:0000256" key="6">
    <source>
        <dbReference type="ARBA" id="ARBA00022968"/>
    </source>
</evidence>
<dbReference type="SMART" id="SM00020">
    <property type="entry name" value="Tryp_SPc"/>
    <property type="match status" value="1"/>
</dbReference>
<dbReference type="PANTHER" id="PTHR24252:SF20">
    <property type="entry name" value="LOW QUALITY PROTEIN: TRANSMEMBRANE PROTEASE SERINE 6"/>
    <property type="match status" value="1"/>
</dbReference>
<dbReference type="InterPro" id="IPR036364">
    <property type="entry name" value="SEA_dom_sf"/>
</dbReference>
<dbReference type="GO" id="GO:0006508">
    <property type="term" value="P:proteolysis"/>
    <property type="evidence" value="ECO:0007669"/>
    <property type="project" value="UniProtKB-KW"/>
</dbReference>
<feature type="disulfide bond" evidence="10">
    <location>
        <begin position="495"/>
        <end position="507"/>
    </location>
</feature>
<evidence type="ECO:0000256" key="8">
    <source>
        <dbReference type="ARBA" id="ARBA00023136"/>
    </source>
</evidence>
<comment type="subcellular location">
    <subcellularLocation>
        <location evidence="1">Membrane</location>
        <topology evidence="1">Single-pass type II membrane protein</topology>
    </subcellularLocation>
</comment>
<keyword evidence="9 10" id="KW-1015">Disulfide bond</keyword>
<dbReference type="PROSITE" id="PS00135">
    <property type="entry name" value="TRYPSIN_SER"/>
    <property type="match status" value="1"/>
</dbReference>
<evidence type="ECO:0000313" key="16">
    <source>
        <dbReference type="Proteomes" id="UP001318040"/>
    </source>
</evidence>
<dbReference type="InterPro" id="IPR043504">
    <property type="entry name" value="Peptidase_S1_PA_chymotrypsin"/>
</dbReference>
<dbReference type="Pfam" id="PF00057">
    <property type="entry name" value="Ldl_recept_a"/>
    <property type="match status" value="2"/>
</dbReference>
<dbReference type="Gene3D" id="3.30.70.960">
    <property type="entry name" value="SEA domain"/>
    <property type="match status" value="1"/>
</dbReference>
<dbReference type="InterPro" id="IPR033116">
    <property type="entry name" value="TRYPSIN_SER"/>
</dbReference>
<keyword evidence="3 12" id="KW-0812">Transmembrane</keyword>
<evidence type="ECO:0000259" key="13">
    <source>
        <dbReference type="PROSITE" id="PS01180"/>
    </source>
</evidence>
<feature type="disulfide bond" evidence="10">
    <location>
        <begin position="473"/>
        <end position="488"/>
    </location>
</feature>
<dbReference type="AlphaFoldDB" id="A0AAJ7TBK9"/>
<dbReference type="CDD" id="cd00112">
    <property type="entry name" value="LDLa"/>
    <property type="match status" value="3"/>
</dbReference>
<dbReference type="GO" id="GO:0004252">
    <property type="term" value="F:serine-type endopeptidase activity"/>
    <property type="evidence" value="ECO:0007669"/>
    <property type="project" value="InterPro"/>
</dbReference>
<dbReference type="Proteomes" id="UP001318040">
    <property type="component" value="Chromosome 20"/>
</dbReference>
<dbReference type="InterPro" id="IPR035914">
    <property type="entry name" value="Sperma_CUB_dom_sf"/>
</dbReference>
<evidence type="ECO:0000256" key="4">
    <source>
        <dbReference type="ARBA" id="ARBA00022801"/>
    </source>
</evidence>
<name>A0AAJ7TBK9_PETMA</name>
<evidence type="ECO:0000256" key="2">
    <source>
        <dbReference type="ARBA" id="ARBA00022670"/>
    </source>
</evidence>
<dbReference type="InterPro" id="IPR018114">
    <property type="entry name" value="TRYPSIN_HIS"/>
</dbReference>
<evidence type="ECO:0000256" key="12">
    <source>
        <dbReference type="SAM" id="Phobius"/>
    </source>
</evidence>
<evidence type="ECO:0000256" key="9">
    <source>
        <dbReference type="ARBA" id="ARBA00023157"/>
    </source>
</evidence>
<dbReference type="PROSITE" id="PS50240">
    <property type="entry name" value="TRYPSIN_DOM"/>
    <property type="match status" value="1"/>
</dbReference>
<evidence type="ECO:0000256" key="10">
    <source>
        <dbReference type="PROSITE-ProRule" id="PRU00124"/>
    </source>
</evidence>
<dbReference type="Gene3D" id="2.40.10.10">
    <property type="entry name" value="Trypsin-like serine proteases"/>
    <property type="match status" value="1"/>
</dbReference>
<evidence type="ECO:0000259" key="15">
    <source>
        <dbReference type="PROSITE" id="PS50240"/>
    </source>
</evidence>
<organism evidence="16 17">
    <name type="scientific">Petromyzon marinus</name>
    <name type="common">Sea lamprey</name>
    <dbReference type="NCBI Taxonomy" id="7757"/>
    <lineage>
        <taxon>Eukaryota</taxon>
        <taxon>Metazoa</taxon>
        <taxon>Chordata</taxon>
        <taxon>Craniata</taxon>
        <taxon>Vertebrata</taxon>
        <taxon>Cyclostomata</taxon>
        <taxon>Hyperoartia</taxon>
        <taxon>Petromyzontiformes</taxon>
        <taxon>Petromyzontidae</taxon>
        <taxon>Petromyzon</taxon>
    </lineage>
</organism>
<keyword evidence="5 11" id="KW-0720">Serine protease</keyword>
<evidence type="ECO:0000256" key="7">
    <source>
        <dbReference type="ARBA" id="ARBA00022989"/>
    </source>
</evidence>
<feature type="disulfide bond" evidence="10">
    <location>
        <begin position="437"/>
        <end position="452"/>
    </location>
</feature>
<sequence length="777" mass="82683">MPAVVQVLPMQPTKQIFWKVAIGLLVLFSLLVLAGAGVIIWYFVARDQSSPEPSVAVRFIGSFSITDATFEAPLVDPSSGKFRALASSTQAKIDEVFQSSVLSPYFKESKVLGFSSGSVVVRFLLAFAVQSLDSNKLTRQNVLDAFRGGDLYDVTTGTSINPGSIAINSDGKTGDLDIVADCLEVVNLGAGSTVSVASRAGKSCAWMLVAPEGSLVQLALQADPSTTVCTDAVALYDGVLPANSSLVADTCTPASGAISFHSSGRILLLVWHNLANGGSGGGHQLDAVAQAVKKQECGGVRQLLPTMEPPGFVSTPFYPDFYPPYFSCNWTFMMPNDSFGLSLNFDGYELQAQSPSTSPCQYELWIINGQNYCGGLVSGSRILRVSTGMLSVSVKFASQGIHTRGGIRAAVDVYDIYNPCPRGGFLCGSSSECVTKCNGIPDCPDKSDEMNCSCPMQFQCAAGAECVALSAVCSGSADCASGNDEKSCLGEEVLCSAFTFHCNSGQCIRKPNPECDGHSDCPDGSDEHSCACGKRMVKSRIVGGESALAGAWPWQASLWSGLTKNHHCGGSLIHPKWVLTAAHCVYGKVEALSDWTLFFGKLLLDKEGPMEQHRSIRQIVVHRQYVSSENDYDIALLELDSPVNLTEQVQTVCMPAASHAFLPGQMCWVSGWGTVIGNEFSLSNNMQEVQLPLISQSDCIGSYDHATPRMLCAGYPDGGKDACQGDSGGPLVCEDRGSWFLAGLVSWGVGCGLVNKPGVYTRVTAFTKWINSIIAQS</sequence>
<dbReference type="RefSeq" id="XP_032813602.1">
    <property type="nucleotide sequence ID" value="XM_032957711.1"/>
</dbReference>
<dbReference type="InterPro" id="IPR000859">
    <property type="entry name" value="CUB_dom"/>
</dbReference>
<dbReference type="SUPFAM" id="SSF49854">
    <property type="entry name" value="Spermadhesin, CUB domain"/>
    <property type="match status" value="2"/>
</dbReference>
<evidence type="ECO:0000256" key="3">
    <source>
        <dbReference type="ARBA" id="ARBA00022692"/>
    </source>
</evidence>
<dbReference type="InterPro" id="IPR001314">
    <property type="entry name" value="Peptidase_S1A"/>
</dbReference>
<dbReference type="InterPro" id="IPR036055">
    <property type="entry name" value="LDL_receptor-like_sf"/>
</dbReference>
<feature type="disulfide bond" evidence="10">
    <location>
        <begin position="515"/>
        <end position="530"/>
    </location>
</feature>
<comment type="caution">
    <text evidence="10">Lacks conserved residue(s) required for the propagation of feature annotation.</text>
</comment>
<dbReference type="Gene3D" id="4.10.400.10">
    <property type="entry name" value="Low-density Lipoprotein Receptor"/>
    <property type="match status" value="3"/>
</dbReference>
<dbReference type="SUPFAM" id="SSF82671">
    <property type="entry name" value="SEA domain"/>
    <property type="match status" value="1"/>
</dbReference>
<evidence type="ECO:0000259" key="14">
    <source>
        <dbReference type="PROSITE" id="PS50024"/>
    </source>
</evidence>
<keyword evidence="6" id="KW-0735">Signal-anchor</keyword>
<proteinExistence type="predicted"/>
<feature type="transmembrane region" description="Helical" evidence="12">
    <location>
        <begin position="20"/>
        <end position="44"/>
    </location>
</feature>
<dbReference type="InterPro" id="IPR000082">
    <property type="entry name" value="SEA_dom"/>
</dbReference>
<evidence type="ECO:0000256" key="5">
    <source>
        <dbReference type="ARBA" id="ARBA00022825"/>
    </source>
</evidence>
<dbReference type="PROSITE" id="PS50068">
    <property type="entry name" value="LDLRA_2"/>
    <property type="match status" value="3"/>
</dbReference>
<dbReference type="CDD" id="cd00190">
    <property type="entry name" value="Tryp_SPc"/>
    <property type="match status" value="1"/>
</dbReference>
<dbReference type="PANTHER" id="PTHR24252">
    <property type="entry name" value="ACROSIN-RELATED"/>
    <property type="match status" value="1"/>
</dbReference>
<evidence type="ECO:0000313" key="17">
    <source>
        <dbReference type="RefSeq" id="XP_032813602.1"/>
    </source>
</evidence>